<organism evidence="1 2">
    <name type="scientific">Rhodotorula toruloides</name>
    <name type="common">Yeast</name>
    <name type="synonym">Rhodosporidium toruloides</name>
    <dbReference type="NCBI Taxonomy" id="5286"/>
    <lineage>
        <taxon>Eukaryota</taxon>
        <taxon>Fungi</taxon>
        <taxon>Dikarya</taxon>
        <taxon>Basidiomycota</taxon>
        <taxon>Pucciniomycotina</taxon>
        <taxon>Microbotryomycetes</taxon>
        <taxon>Sporidiobolales</taxon>
        <taxon>Sporidiobolaceae</taxon>
        <taxon>Rhodotorula</taxon>
    </lineage>
</organism>
<dbReference type="AlphaFoldDB" id="A0A2T0AEW9"/>
<dbReference type="EMBL" id="LCTV02000002">
    <property type="protein sequence ID" value="PRQ76561.1"/>
    <property type="molecule type" value="Genomic_DNA"/>
</dbReference>
<gene>
    <name evidence="1" type="ORF">AAT19DRAFT_11979</name>
</gene>
<comment type="caution">
    <text evidence="1">The sequence shown here is derived from an EMBL/GenBank/DDBJ whole genome shotgun (WGS) entry which is preliminary data.</text>
</comment>
<reference evidence="1 2" key="1">
    <citation type="journal article" date="2018" name="Elife">
        <title>Functional genomics of lipid metabolism in the oleaginous yeast Rhodosporidium toruloides.</title>
        <authorList>
            <person name="Coradetti S.T."/>
            <person name="Pinel D."/>
            <person name="Geiselman G."/>
            <person name="Ito M."/>
            <person name="Mondo S."/>
            <person name="Reilly M.C."/>
            <person name="Cheng Y.F."/>
            <person name="Bauer S."/>
            <person name="Grigoriev I."/>
            <person name="Gladden J.M."/>
            <person name="Simmons B.A."/>
            <person name="Brem R."/>
            <person name="Arkin A.P."/>
            <person name="Skerker J.M."/>
        </authorList>
    </citation>
    <scope>NUCLEOTIDE SEQUENCE [LARGE SCALE GENOMIC DNA]</scope>
    <source>
        <strain evidence="1 2">NBRC 0880</strain>
    </source>
</reference>
<evidence type="ECO:0000313" key="1">
    <source>
        <dbReference type="EMBL" id="PRQ76561.1"/>
    </source>
</evidence>
<sequence length="106" mass="11295">MLYLSMTHLGRFCDFERAWKRDEEEVKGLVSTASAQLPLAARASLDLSPRLTTRSALPAPSPQLPFVSCASSSLGGTVGFCGRRGGAWSDARHPEGSSAVLTLCRA</sequence>
<dbReference type="Proteomes" id="UP000239560">
    <property type="component" value="Unassembled WGS sequence"/>
</dbReference>
<proteinExistence type="predicted"/>
<evidence type="ECO:0000313" key="2">
    <source>
        <dbReference type="Proteomes" id="UP000239560"/>
    </source>
</evidence>
<name>A0A2T0AEW9_RHOTO</name>
<accession>A0A2T0AEW9</accession>
<protein>
    <submittedName>
        <fullName evidence="1">Uncharacterized protein</fullName>
    </submittedName>
</protein>